<evidence type="ECO:0000313" key="8">
    <source>
        <dbReference type="Proteomes" id="UP000694545"/>
    </source>
</evidence>
<reference evidence="7" key="2">
    <citation type="submission" date="2025-09" db="UniProtKB">
        <authorList>
            <consortium name="Ensembl"/>
        </authorList>
    </citation>
    <scope>IDENTIFICATION</scope>
</reference>
<dbReference type="GO" id="GO:0005730">
    <property type="term" value="C:nucleolus"/>
    <property type="evidence" value="ECO:0007669"/>
    <property type="project" value="TreeGrafter"/>
</dbReference>
<evidence type="ECO:0000256" key="4">
    <source>
        <dbReference type="ARBA" id="ARBA00023242"/>
    </source>
</evidence>
<evidence type="ECO:0000259" key="6">
    <source>
        <dbReference type="PROSITE" id="PS50102"/>
    </source>
</evidence>
<keyword evidence="8" id="KW-1185">Reference proteome</keyword>
<dbReference type="Pfam" id="PF00076">
    <property type="entry name" value="RRM_1"/>
    <property type="match status" value="1"/>
</dbReference>
<sequence length="92" mass="9809">MAGAGRTVLVRGLPASTRGPDLEREFGRAGPVRRAVAVTEPGSETCRGFGFVTFSLSEDAQRAVQEITTLGDHKISVALANPKPRYLFGAKH</sequence>
<evidence type="ECO:0000256" key="3">
    <source>
        <dbReference type="ARBA" id="ARBA00022884"/>
    </source>
</evidence>
<dbReference type="PANTHER" id="PTHR48039:SF5">
    <property type="entry name" value="RNA-BINDING PROTEIN 28"/>
    <property type="match status" value="1"/>
</dbReference>
<evidence type="ECO:0000256" key="2">
    <source>
        <dbReference type="ARBA" id="ARBA00022737"/>
    </source>
</evidence>
<dbReference type="InterPro" id="IPR035979">
    <property type="entry name" value="RBD_domain_sf"/>
</dbReference>
<keyword evidence="2" id="KW-0677">Repeat</keyword>
<organism evidence="7 8">
    <name type="scientific">Varanus komodoensis</name>
    <name type="common">Komodo dragon</name>
    <dbReference type="NCBI Taxonomy" id="61221"/>
    <lineage>
        <taxon>Eukaryota</taxon>
        <taxon>Metazoa</taxon>
        <taxon>Chordata</taxon>
        <taxon>Craniata</taxon>
        <taxon>Vertebrata</taxon>
        <taxon>Euteleostomi</taxon>
        <taxon>Lepidosauria</taxon>
        <taxon>Squamata</taxon>
        <taxon>Bifurcata</taxon>
        <taxon>Unidentata</taxon>
        <taxon>Episquamata</taxon>
        <taxon>Toxicofera</taxon>
        <taxon>Anguimorpha</taxon>
        <taxon>Paleoanguimorpha</taxon>
        <taxon>Varanoidea</taxon>
        <taxon>Varanidae</taxon>
        <taxon>Varanus</taxon>
    </lineage>
</organism>
<dbReference type="InterPro" id="IPR051945">
    <property type="entry name" value="RRM_MRD1_RNA_proc_ribogen"/>
</dbReference>
<dbReference type="PANTHER" id="PTHR48039">
    <property type="entry name" value="RNA-BINDING MOTIF PROTEIN 14B"/>
    <property type="match status" value="1"/>
</dbReference>
<comment type="subcellular location">
    <subcellularLocation>
        <location evidence="1">Nucleus</location>
    </subcellularLocation>
</comment>
<dbReference type="OMA" id="STTWMAL"/>
<accession>A0A8D2LW53</accession>
<feature type="domain" description="RRM" evidence="6">
    <location>
        <begin position="6"/>
        <end position="82"/>
    </location>
</feature>
<dbReference type="Ensembl" id="ENSVKKT00000027875.1">
    <property type="protein sequence ID" value="ENSVKKP00000027211.1"/>
    <property type="gene ID" value="ENSVKKG00000017725.1"/>
</dbReference>
<keyword evidence="4" id="KW-0539">Nucleus</keyword>
<dbReference type="InterPro" id="IPR000504">
    <property type="entry name" value="RRM_dom"/>
</dbReference>
<dbReference type="AlphaFoldDB" id="A0A8D2LW53"/>
<proteinExistence type="predicted"/>
<dbReference type="SMART" id="SM00360">
    <property type="entry name" value="RRM"/>
    <property type="match status" value="1"/>
</dbReference>
<dbReference type="InterPro" id="IPR012677">
    <property type="entry name" value="Nucleotide-bd_a/b_plait_sf"/>
</dbReference>
<dbReference type="PROSITE" id="PS50102">
    <property type="entry name" value="RRM"/>
    <property type="match status" value="1"/>
</dbReference>
<dbReference type="Gene3D" id="3.30.70.330">
    <property type="match status" value="1"/>
</dbReference>
<name>A0A8D2LW53_VARKO</name>
<dbReference type="Proteomes" id="UP000694545">
    <property type="component" value="Unplaced"/>
</dbReference>
<dbReference type="GO" id="GO:0003729">
    <property type="term" value="F:mRNA binding"/>
    <property type="evidence" value="ECO:0007669"/>
    <property type="project" value="TreeGrafter"/>
</dbReference>
<evidence type="ECO:0000313" key="7">
    <source>
        <dbReference type="Ensembl" id="ENSVKKP00000027211.1"/>
    </source>
</evidence>
<reference evidence="7" key="1">
    <citation type="submission" date="2025-08" db="UniProtKB">
        <authorList>
            <consortium name="Ensembl"/>
        </authorList>
    </citation>
    <scope>IDENTIFICATION</scope>
</reference>
<dbReference type="SUPFAM" id="SSF54928">
    <property type="entry name" value="RNA-binding domain, RBD"/>
    <property type="match status" value="1"/>
</dbReference>
<evidence type="ECO:0000256" key="5">
    <source>
        <dbReference type="PROSITE-ProRule" id="PRU00176"/>
    </source>
</evidence>
<evidence type="ECO:0000256" key="1">
    <source>
        <dbReference type="ARBA" id="ARBA00004123"/>
    </source>
</evidence>
<protein>
    <recommendedName>
        <fullName evidence="6">RRM domain-containing protein</fullName>
    </recommendedName>
</protein>
<keyword evidence="3 5" id="KW-0694">RNA-binding</keyword>